<keyword evidence="6" id="KW-0406">Ion transport</keyword>
<evidence type="ECO:0000256" key="4">
    <source>
        <dbReference type="ARBA" id="ARBA00022989"/>
    </source>
</evidence>
<evidence type="ECO:0000256" key="1">
    <source>
        <dbReference type="ARBA" id="ARBA00004141"/>
    </source>
</evidence>
<dbReference type="Pfam" id="PF08022">
    <property type="entry name" value="FAD_binding_8"/>
    <property type="match status" value="1"/>
</dbReference>
<comment type="caution">
    <text evidence="10">The sequence shown here is derived from an EMBL/GenBank/DDBJ whole genome shotgun (WGS) entry which is preliminary data.</text>
</comment>
<dbReference type="OrthoDB" id="10006946at2759"/>
<dbReference type="Pfam" id="PF08030">
    <property type="entry name" value="NAD_binding_6"/>
    <property type="match status" value="1"/>
</dbReference>
<comment type="subcellular location">
    <subcellularLocation>
        <location evidence="1">Membrane</location>
        <topology evidence="1">Multi-pass membrane protein</topology>
    </subcellularLocation>
</comment>
<dbReference type="InterPro" id="IPR000778">
    <property type="entry name" value="Cyt_b245_heavy_chain"/>
</dbReference>
<dbReference type="Gene3D" id="3.40.50.80">
    <property type="entry name" value="Nucleotide-binding domain of ferredoxin-NADP reductase (FNR) module"/>
    <property type="match status" value="1"/>
</dbReference>
<sequence>MPEPIIDDQYTAARAYFLCVVGLLFFESFIRIPIYFLELRNHGHPVIKSSQNHFLLTTYIHKLLTYPSLLPFFTDYPLSTLLRLSFFIALNVLWGYNSIEFTTDYKLYGWLCIANGGLALLLASRTNLFSLVARIPSPVLLLYHRWIGIATVAHATAHFALNIQHDIETEQLADAVTNRRIQVGIMAWIALALIFVTSVNFIRRRWFEAFYYSHALFFVFVVGALIHATKGPEFLLPGLLLWGIDRAIRFVNNFRAVNVHSVTVLPGDVTKFKFEGRSVTHPGQMAWLQIPSVSLVNWHPFTIASAPGDKESTIAIRGLGGYTKRLERLASAQESKHTSTISTSMESSFSHPSIKIRLDGPYGVGGTRWGLHPVTILVAGGIGITPGISIATHIIQRASLAPSSRSAYDTWHIHLLWVIKDIRHTSWFASELASLSSLATAATLPVTFDITICVSGTKASVNANSPGSEEESYEMATPYHYSGPGIIVNGRPNMKTYFEQVKDARMCLDTIVNVCGPRPLINDVRRAAAGVSCKMSHFHVEEEVFEL</sequence>
<keyword evidence="2 8" id="KW-0812">Transmembrane</keyword>
<dbReference type="InterPro" id="IPR013121">
    <property type="entry name" value="Fe_red_NAD-bd_6"/>
</dbReference>
<evidence type="ECO:0000256" key="6">
    <source>
        <dbReference type="ARBA" id="ARBA00023065"/>
    </source>
</evidence>
<dbReference type="SFLD" id="SFLDS00052">
    <property type="entry name" value="Ferric_Reductase_Domain"/>
    <property type="match status" value="1"/>
</dbReference>
<dbReference type="GO" id="GO:0006811">
    <property type="term" value="P:monoatomic ion transport"/>
    <property type="evidence" value="ECO:0007669"/>
    <property type="project" value="UniProtKB-KW"/>
</dbReference>
<evidence type="ECO:0000256" key="8">
    <source>
        <dbReference type="SAM" id="Phobius"/>
    </source>
</evidence>
<dbReference type="SUPFAM" id="SSF52343">
    <property type="entry name" value="Ferredoxin reductase-like, C-terminal NADP-linked domain"/>
    <property type="match status" value="1"/>
</dbReference>
<dbReference type="SFLD" id="SFLDG01168">
    <property type="entry name" value="Ferric_reductase_subgroup_(FRE"/>
    <property type="match status" value="1"/>
</dbReference>
<evidence type="ECO:0000256" key="5">
    <source>
        <dbReference type="ARBA" id="ARBA00023002"/>
    </source>
</evidence>
<gene>
    <name evidence="10" type="ORF">BJ875DRAFT_380563</name>
</gene>
<evidence type="ECO:0000256" key="2">
    <source>
        <dbReference type="ARBA" id="ARBA00022692"/>
    </source>
</evidence>
<evidence type="ECO:0000313" key="10">
    <source>
        <dbReference type="EMBL" id="KAG9232501.1"/>
    </source>
</evidence>
<dbReference type="AlphaFoldDB" id="A0A9P8C4Z1"/>
<accession>A0A9P8C4Z1</accession>
<dbReference type="CDD" id="cd06186">
    <property type="entry name" value="NOX_Duox_like_FAD_NADP"/>
    <property type="match status" value="1"/>
</dbReference>
<dbReference type="InterPro" id="IPR017927">
    <property type="entry name" value="FAD-bd_FR_type"/>
</dbReference>
<reference evidence="10" key="1">
    <citation type="journal article" date="2021" name="IMA Fungus">
        <title>Genomic characterization of three marine fungi, including Emericellopsis atlantica sp. nov. with signatures of a generalist lifestyle and marine biomass degradation.</title>
        <authorList>
            <person name="Hagestad O.C."/>
            <person name="Hou L."/>
            <person name="Andersen J.H."/>
            <person name="Hansen E.H."/>
            <person name="Altermark B."/>
            <person name="Li C."/>
            <person name="Kuhnert E."/>
            <person name="Cox R.J."/>
            <person name="Crous P.W."/>
            <person name="Spatafora J.W."/>
            <person name="Lail K."/>
            <person name="Amirebrahimi M."/>
            <person name="Lipzen A."/>
            <person name="Pangilinan J."/>
            <person name="Andreopoulos W."/>
            <person name="Hayes R.D."/>
            <person name="Ng V."/>
            <person name="Grigoriev I.V."/>
            <person name="Jackson S.A."/>
            <person name="Sutton T.D.S."/>
            <person name="Dobson A.D.W."/>
            <person name="Rama T."/>
        </authorList>
    </citation>
    <scope>NUCLEOTIDE SEQUENCE</scope>
    <source>
        <strain evidence="10">TRa018bII</strain>
    </source>
</reference>
<keyword evidence="4 8" id="KW-1133">Transmembrane helix</keyword>
<feature type="transmembrane region" description="Helical" evidence="8">
    <location>
        <begin position="12"/>
        <end position="34"/>
    </location>
</feature>
<name>A0A9P8C4Z1_9HELO</name>
<keyword evidence="5" id="KW-0560">Oxidoreductase</keyword>
<keyword evidence="3" id="KW-0249">Electron transport</keyword>
<keyword evidence="7 8" id="KW-0472">Membrane</keyword>
<dbReference type="EMBL" id="MU251545">
    <property type="protein sequence ID" value="KAG9232501.1"/>
    <property type="molecule type" value="Genomic_DNA"/>
</dbReference>
<dbReference type="PRINTS" id="PR00466">
    <property type="entry name" value="GP91PHOX"/>
</dbReference>
<protein>
    <submittedName>
        <fullName evidence="10">Ferric reductase like transmembrane component-domain-containing protein</fullName>
    </submittedName>
</protein>
<dbReference type="PROSITE" id="PS51384">
    <property type="entry name" value="FAD_FR"/>
    <property type="match status" value="1"/>
</dbReference>
<feature type="transmembrane region" description="Helical" evidence="8">
    <location>
        <begin position="108"/>
        <end position="128"/>
    </location>
</feature>
<proteinExistence type="predicted"/>
<dbReference type="SUPFAM" id="SSF63380">
    <property type="entry name" value="Riboflavin synthase domain-like"/>
    <property type="match status" value="1"/>
</dbReference>
<evidence type="ECO:0000259" key="9">
    <source>
        <dbReference type="PROSITE" id="PS51384"/>
    </source>
</evidence>
<dbReference type="GO" id="GO:0005886">
    <property type="term" value="C:plasma membrane"/>
    <property type="evidence" value="ECO:0007669"/>
    <property type="project" value="TreeGrafter"/>
</dbReference>
<keyword evidence="11" id="KW-1185">Reference proteome</keyword>
<dbReference type="Proteomes" id="UP000824998">
    <property type="component" value="Unassembled WGS sequence"/>
</dbReference>
<dbReference type="InterPro" id="IPR039261">
    <property type="entry name" value="FNR_nucleotide-bd"/>
</dbReference>
<organism evidence="10 11">
    <name type="scientific">Amylocarpus encephaloides</name>
    <dbReference type="NCBI Taxonomy" id="45428"/>
    <lineage>
        <taxon>Eukaryota</taxon>
        <taxon>Fungi</taxon>
        <taxon>Dikarya</taxon>
        <taxon>Ascomycota</taxon>
        <taxon>Pezizomycotina</taxon>
        <taxon>Leotiomycetes</taxon>
        <taxon>Helotiales</taxon>
        <taxon>Helotiales incertae sedis</taxon>
        <taxon>Amylocarpus</taxon>
    </lineage>
</organism>
<evidence type="ECO:0000313" key="11">
    <source>
        <dbReference type="Proteomes" id="UP000824998"/>
    </source>
</evidence>
<feature type="transmembrane region" description="Helical" evidence="8">
    <location>
        <begin position="181"/>
        <end position="202"/>
    </location>
</feature>
<feature type="domain" description="FAD-binding FR-type" evidence="9">
    <location>
        <begin position="252"/>
        <end position="368"/>
    </location>
</feature>
<dbReference type="InterPro" id="IPR013112">
    <property type="entry name" value="FAD-bd_8"/>
</dbReference>
<keyword evidence="6" id="KW-0813">Transport</keyword>
<evidence type="ECO:0000256" key="3">
    <source>
        <dbReference type="ARBA" id="ARBA00022982"/>
    </source>
</evidence>
<feature type="transmembrane region" description="Helical" evidence="8">
    <location>
        <begin position="80"/>
        <end position="96"/>
    </location>
</feature>
<feature type="transmembrane region" description="Helical" evidence="8">
    <location>
        <begin position="209"/>
        <end position="228"/>
    </location>
</feature>
<evidence type="ECO:0000256" key="7">
    <source>
        <dbReference type="ARBA" id="ARBA00023136"/>
    </source>
</evidence>
<dbReference type="PANTHER" id="PTHR11972">
    <property type="entry name" value="NADPH OXIDASE"/>
    <property type="match status" value="1"/>
</dbReference>
<dbReference type="InterPro" id="IPR050369">
    <property type="entry name" value="RBOH/FRE"/>
</dbReference>
<dbReference type="InterPro" id="IPR017938">
    <property type="entry name" value="Riboflavin_synthase-like_b-brl"/>
</dbReference>
<dbReference type="Pfam" id="PF01794">
    <property type="entry name" value="Ferric_reduct"/>
    <property type="match status" value="1"/>
</dbReference>
<dbReference type="InterPro" id="IPR013130">
    <property type="entry name" value="Fe3_Rdtase_TM_dom"/>
</dbReference>
<dbReference type="PANTHER" id="PTHR11972:SF69">
    <property type="entry name" value="FERRIC REDUCTION OXIDASE 6-RELATED"/>
    <property type="match status" value="1"/>
</dbReference>
<dbReference type="GO" id="GO:0016175">
    <property type="term" value="F:superoxide-generating NAD(P)H oxidase activity"/>
    <property type="evidence" value="ECO:0007669"/>
    <property type="project" value="TreeGrafter"/>
</dbReference>